<evidence type="ECO:0000256" key="5">
    <source>
        <dbReference type="ARBA" id="ARBA00022989"/>
    </source>
</evidence>
<reference evidence="9 10" key="1">
    <citation type="submission" date="2015-04" db="EMBL/GenBank/DDBJ databases">
        <title>Complete Genome Sequence of Kosmotoga pacifica SLHLJ1.</title>
        <authorList>
            <person name="Jiang L.J."/>
            <person name="Shao Z.Z."/>
            <person name="Jebbar M."/>
        </authorList>
    </citation>
    <scope>NUCLEOTIDE SEQUENCE [LARGE SCALE GENOMIC DNA]</scope>
    <source>
        <strain evidence="9 10">SLHLJ1</strain>
    </source>
</reference>
<proteinExistence type="inferred from homology"/>
<feature type="transmembrane region" description="Helical" evidence="7">
    <location>
        <begin position="21"/>
        <end position="40"/>
    </location>
</feature>
<comment type="similarity">
    <text evidence="7">Belongs to the binding-protein-dependent transport system permease family.</text>
</comment>
<feature type="domain" description="ABC transmembrane type-1" evidence="8">
    <location>
        <begin position="76"/>
        <end position="264"/>
    </location>
</feature>
<keyword evidence="3" id="KW-1003">Cell membrane</keyword>
<evidence type="ECO:0000256" key="1">
    <source>
        <dbReference type="ARBA" id="ARBA00004651"/>
    </source>
</evidence>
<comment type="subcellular location">
    <subcellularLocation>
        <location evidence="1 7">Cell membrane</location>
        <topology evidence="1 7">Multi-pass membrane protein</topology>
    </subcellularLocation>
</comment>
<dbReference type="OrthoDB" id="44350at2"/>
<evidence type="ECO:0000259" key="8">
    <source>
        <dbReference type="PROSITE" id="PS50928"/>
    </source>
</evidence>
<dbReference type="GO" id="GO:0005886">
    <property type="term" value="C:plasma membrane"/>
    <property type="evidence" value="ECO:0007669"/>
    <property type="project" value="UniProtKB-SubCell"/>
</dbReference>
<accession>A0A0G2ZCI2</accession>
<dbReference type="Gene3D" id="1.10.3720.10">
    <property type="entry name" value="MetI-like"/>
    <property type="match status" value="1"/>
</dbReference>
<evidence type="ECO:0000256" key="2">
    <source>
        <dbReference type="ARBA" id="ARBA00022448"/>
    </source>
</evidence>
<evidence type="ECO:0000256" key="7">
    <source>
        <dbReference type="RuleBase" id="RU363032"/>
    </source>
</evidence>
<dbReference type="PANTHER" id="PTHR43386:SF1">
    <property type="entry name" value="D,D-DIPEPTIDE TRANSPORT SYSTEM PERMEASE PROTEIN DDPC-RELATED"/>
    <property type="match status" value="1"/>
</dbReference>
<organism evidence="9 10">
    <name type="scientific">Kosmotoga pacifica</name>
    <dbReference type="NCBI Taxonomy" id="1330330"/>
    <lineage>
        <taxon>Bacteria</taxon>
        <taxon>Thermotogati</taxon>
        <taxon>Thermotogota</taxon>
        <taxon>Thermotogae</taxon>
        <taxon>Kosmotogales</taxon>
        <taxon>Kosmotogaceae</taxon>
        <taxon>Kosmotoga</taxon>
    </lineage>
</organism>
<dbReference type="STRING" id="1330330.IX53_08315"/>
<sequence>MKKITEFAKRFFSNKYGTTGFILFLILAFFALFASLIAPYNPNALSSEVLASPSAKHLFGTDHLGRDIFSRILYGTRVSLSVGFVAAGISAVLGIFVGAFSGYYGGITDEIVSKIIDSFLMLPIFFLILIIVAIFGSNLFYIILVIGLTTWPSNAKIMRAQTLSLKERSFVKISKSIGESNLRILFAHIIPNGMYPVVANSALQMGGAILTEAALSFLGLGDPNVISWGKMINEARTYMSFASWTIIFPGVFTVLAVVAFSFIGDGLQYALYPRLSEVESQ</sequence>
<dbReference type="PANTHER" id="PTHR43386">
    <property type="entry name" value="OLIGOPEPTIDE TRANSPORT SYSTEM PERMEASE PROTEIN APPC"/>
    <property type="match status" value="1"/>
</dbReference>
<dbReference type="RefSeq" id="WP_047754946.1">
    <property type="nucleotide sequence ID" value="NZ_CASWEU010000003.1"/>
</dbReference>
<name>A0A0G2ZCI2_9BACT</name>
<dbReference type="GO" id="GO:0055085">
    <property type="term" value="P:transmembrane transport"/>
    <property type="evidence" value="ECO:0007669"/>
    <property type="project" value="InterPro"/>
</dbReference>
<dbReference type="InterPro" id="IPR000515">
    <property type="entry name" value="MetI-like"/>
</dbReference>
<evidence type="ECO:0000256" key="6">
    <source>
        <dbReference type="ARBA" id="ARBA00023136"/>
    </source>
</evidence>
<dbReference type="SUPFAM" id="SSF161098">
    <property type="entry name" value="MetI-like"/>
    <property type="match status" value="1"/>
</dbReference>
<dbReference type="InterPro" id="IPR035906">
    <property type="entry name" value="MetI-like_sf"/>
</dbReference>
<evidence type="ECO:0000256" key="3">
    <source>
        <dbReference type="ARBA" id="ARBA00022475"/>
    </source>
</evidence>
<dbReference type="InterPro" id="IPR025966">
    <property type="entry name" value="OppC_N"/>
</dbReference>
<dbReference type="Proteomes" id="UP000035159">
    <property type="component" value="Chromosome"/>
</dbReference>
<dbReference type="InterPro" id="IPR050366">
    <property type="entry name" value="BP-dependent_transpt_permease"/>
</dbReference>
<keyword evidence="10" id="KW-1185">Reference proteome</keyword>
<feature type="transmembrane region" description="Helical" evidence="7">
    <location>
        <begin position="119"/>
        <end position="148"/>
    </location>
</feature>
<evidence type="ECO:0000256" key="4">
    <source>
        <dbReference type="ARBA" id="ARBA00022692"/>
    </source>
</evidence>
<gene>
    <name evidence="9" type="ORF">IX53_08315</name>
</gene>
<feature type="transmembrane region" description="Helical" evidence="7">
    <location>
        <begin position="84"/>
        <end position="107"/>
    </location>
</feature>
<dbReference type="AlphaFoldDB" id="A0A0G2ZCI2"/>
<keyword evidence="5 7" id="KW-1133">Transmembrane helix</keyword>
<keyword evidence="2 7" id="KW-0813">Transport</keyword>
<feature type="transmembrane region" description="Helical" evidence="7">
    <location>
        <begin position="241"/>
        <end position="263"/>
    </location>
</feature>
<dbReference type="Pfam" id="PF12911">
    <property type="entry name" value="OppC_N"/>
    <property type="match status" value="1"/>
</dbReference>
<feature type="transmembrane region" description="Helical" evidence="7">
    <location>
        <begin position="202"/>
        <end position="220"/>
    </location>
</feature>
<evidence type="ECO:0000313" key="10">
    <source>
        <dbReference type="Proteomes" id="UP000035159"/>
    </source>
</evidence>
<dbReference type="PATRIC" id="fig|1330330.3.peg.1687"/>
<protein>
    <recommendedName>
        <fullName evidence="8">ABC transmembrane type-1 domain-containing protein</fullName>
    </recommendedName>
</protein>
<dbReference type="Pfam" id="PF00528">
    <property type="entry name" value="BPD_transp_1"/>
    <property type="match status" value="1"/>
</dbReference>
<evidence type="ECO:0000313" key="9">
    <source>
        <dbReference type="EMBL" id="AKI97811.1"/>
    </source>
</evidence>
<keyword evidence="6 7" id="KW-0472">Membrane</keyword>
<dbReference type="PROSITE" id="PS50928">
    <property type="entry name" value="ABC_TM1"/>
    <property type="match status" value="1"/>
</dbReference>
<dbReference type="EMBL" id="CP011232">
    <property type="protein sequence ID" value="AKI97811.1"/>
    <property type="molecule type" value="Genomic_DNA"/>
</dbReference>
<dbReference type="CDD" id="cd06261">
    <property type="entry name" value="TM_PBP2"/>
    <property type="match status" value="1"/>
</dbReference>
<keyword evidence="4 7" id="KW-0812">Transmembrane</keyword>
<dbReference type="KEGG" id="kpf:IX53_08315"/>